<comment type="cofactor">
    <cofactor evidence="1">
        <name>Mg(2+)</name>
        <dbReference type="ChEBI" id="CHEBI:18420"/>
    </cofactor>
</comment>
<feature type="non-terminal residue" evidence="13">
    <location>
        <position position="1"/>
    </location>
</feature>
<dbReference type="InterPro" id="IPR008271">
    <property type="entry name" value="Ser/Thr_kinase_AS"/>
</dbReference>
<name>A0AAE0PR31_9TELE</name>
<evidence type="ECO:0000256" key="6">
    <source>
        <dbReference type="ARBA" id="ARBA00022741"/>
    </source>
</evidence>
<dbReference type="InterPro" id="IPR000719">
    <property type="entry name" value="Prot_kinase_dom"/>
</dbReference>
<evidence type="ECO:0000256" key="9">
    <source>
        <dbReference type="ARBA" id="ARBA00022842"/>
    </source>
</evidence>
<dbReference type="GO" id="GO:0004674">
    <property type="term" value="F:protein serine/threonine kinase activity"/>
    <property type="evidence" value="ECO:0007669"/>
    <property type="project" value="UniProtKB-KW"/>
</dbReference>
<evidence type="ECO:0000256" key="2">
    <source>
        <dbReference type="ARBA" id="ARBA00005505"/>
    </source>
</evidence>
<dbReference type="GO" id="GO:0005524">
    <property type="term" value="F:ATP binding"/>
    <property type="evidence" value="ECO:0007669"/>
    <property type="project" value="UniProtKB-KW"/>
</dbReference>
<protein>
    <recommendedName>
        <fullName evidence="3">non-specific serine/threonine protein kinase</fullName>
        <ecNumber evidence="3">2.7.11.1</ecNumber>
    </recommendedName>
</protein>
<evidence type="ECO:0000256" key="4">
    <source>
        <dbReference type="ARBA" id="ARBA00022527"/>
    </source>
</evidence>
<evidence type="ECO:0000259" key="12">
    <source>
        <dbReference type="PROSITE" id="PS50011"/>
    </source>
</evidence>
<evidence type="ECO:0000256" key="7">
    <source>
        <dbReference type="ARBA" id="ARBA00022777"/>
    </source>
</evidence>
<proteinExistence type="inferred from homology"/>
<dbReference type="PANTHER" id="PTHR22984:SF29">
    <property type="entry name" value="SERINE_THREONINE-PROTEIN KINASE PIM-1"/>
    <property type="match status" value="1"/>
</dbReference>
<dbReference type="AlphaFoldDB" id="A0AAE0PR31"/>
<sequence>ACHCCDRGVLHHDFKPENVFINQQTLEVKLIEFACGDLLTHEVYTENSGTPHYNPSEWILYQEYFGVSATIWSLGVLLYELVCGFLPFNTREKIVQGKLKFPCHVSDDEK</sequence>
<dbReference type="PROSITE" id="PS50011">
    <property type="entry name" value="PROTEIN_KINASE_DOM"/>
    <property type="match status" value="1"/>
</dbReference>
<feature type="domain" description="Protein kinase" evidence="12">
    <location>
        <begin position="1"/>
        <end position="110"/>
    </location>
</feature>
<comment type="caution">
    <text evidence="13">The sequence shown here is derived from an EMBL/GenBank/DDBJ whole genome shotgun (WGS) entry which is preliminary data.</text>
</comment>
<dbReference type="Pfam" id="PF00069">
    <property type="entry name" value="Pkinase"/>
    <property type="match status" value="1"/>
</dbReference>
<dbReference type="InterPro" id="IPR011009">
    <property type="entry name" value="Kinase-like_dom_sf"/>
</dbReference>
<dbReference type="PROSITE" id="PS00108">
    <property type="entry name" value="PROTEIN_KINASE_ST"/>
    <property type="match status" value="1"/>
</dbReference>
<keyword evidence="8" id="KW-0067">ATP-binding</keyword>
<gene>
    <name evidence="13" type="ORF">QTP70_015416</name>
</gene>
<dbReference type="InterPro" id="IPR051138">
    <property type="entry name" value="PIM_Ser/Thr_kinase"/>
</dbReference>
<dbReference type="PANTHER" id="PTHR22984">
    <property type="entry name" value="SERINE/THREONINE-PROTEIN KINASE PIM"/>
    <property type="match status" value="1"/>
</dbReference>
<evidence type="ECO:0000313" key="13">
    <source>
        <dbReference type="EMBL" id="KAK3506691.1"/>
    </source>
</evidence>
<comment type="catalytic activity">
    <reaction evidence="11">
        <text>L-seryl-[protein] + ATP = O-phospho-L-seryl-[protein] + ADP + H(+)</text>
        <dbReference type="Rhea" id="RHEA:17989"/>
        <dbReference type="Rhea" id="RHEA-COMP:9863"/>
        <dbReference type="Rhea" id="RHEA-COMP:11604"/>
        <dbReference type="ChEBI" id="CHEBI:15378"/>
        <dbReference type="ChEBI" id="CHEBI:29999"/>
        <dbReference type="ChEBI" id="CHEBI:30616"/>
        <dbReference type="ChEBI" id="CHEBI:83421"/>
        <dbReference type="ChEBI" id="CHEBI:456216"/>
        <dbReference type="EC" id="2.7.11.1"/>
    </reaction>
</comment>
<keyword evidence="5" id="KW-0808">Transferase</keyword>
<evidence type="ECO:0000256" key="11">
    <source>
        <dbReference type="ARBA" id="ARBA00048679"/>
    </source>
</evidence>
<dbReference type="EMBL" id="JAUCMX010000030">
    <property type="protein sequence ID" value="KAK3506691.1"/>
    <property type="molecule type" value="Genomic_DNA"/>
</dbReference>
<evidence type="ECO:0000256" key="10">
    <source>
        <dbReference type="ARBA" id="ARBA00047899"/>
    </source>
</evidence>
<keyword evidence="9" id="KW-0460">Magnesium</keyword>
<comment type="catalytic activity">
    <reaction evidence="10">
        <text>L-threonyl-[protein] + ATP = O-phospho-L-threonyl-[protein] + ADP + H(+)</text>
        <dbReference type="Rhea" id="RHEA:46608"/>
        <dbReference type="Rhea" id="RHEA-COMP:11060"/>
        <dbReference type="Rhea" id="RHEA-COMP:11605"/>
        <dbReference type="ChEBI" id="CHEBI:15378"/>
        <dbReference type="ChEBI" id="CHEBI:30013"/>
        <dbReference type="ChEBI" id="CHEBI:30616"/>
        <dbReference type="ChEBI" id="CHEBI:61977"/>
        <dbReference type="ChEBI" id="CHEBI:456216"/>
        <dbReference type="EC" id="2.7.11.1"/>
    </reaction>
</comment>
<evidence type="ECO:0000256" key="3">
    <source>
        <dbReference type="ARBA" id="ARBA00012513"/>
    </source>
</evidence>
<feature type="non-terminal residue" evidence="13">
    <location>
        <position position="110"/>
    </location>
</feature>
<keyword evidence="6" id="KW-0547">Nucleotide-binding</keyword>
<dbReference type="SUPFAM" id="SSF56112">
    <property type="entry name" value="Protein kinase-like (PK-like)"/>
    <property type="match status" value="1"/>
</dbReference>
<evidence type="ECO:0000256" key="8">
    <source>
        <dbReference type="ARBA" id="ARBA00022840"/>
    </source>
</evidence>
<evidence type="ECO:0000313" key="14">
    <source>
        <dbReference type="Proteomes" id="UP001274896"/>
    </source>
</evidence>
<dbReference type="Gene3D" id="1.10.510.10">
    <property type="entry name" value="Transferase(Phosphotransferase) domain 1"/>
    <property type="match status" value="1"/>
</dbReference>
<evidence type="ECO:0000256" key="5">
    <source>
        <dbReference type="ARBA" id="ARBA00022679"/>
    </source>
</evidence>
<reference evidence="13" key="1">
    <citation type="submission" date="2023-06" db="EMBL/GenBank/DDBJ databases">
        <title>Male Hemibagrus guttatus genome.</title>
        <authorList>
            <person name="Bian C."/>
        </authorList>
    </citation>
    <scope>NUCLEOTIDE SEQUENCE</scope>
    <source>
        <strain evidence="13">Male_cb2023</strain>
        <tissue evidence="13">Muscle</tissue>
    </source>
</reference>
<keyword evidence="7" id="KW-0418">Kinase</keyword>
<accession>A0AAE0PR31</accession>
<dbReference type="EC" id="2.7.11.1" evidence="3"/>
<comment type="similarity">
    <text evidence="2">Belongs to the protein kinase superfamily. CAMK Ser/Thr protein kinase family. PIM subfamily.</text>
</comment>
<organism evidence="13 14">
    <name type="scientific">Hemibagrus guttatus</name>
    <dbReference type="NCBI Taxonomy" id="175788"/>
    <lineage>
        <taxon>Eukaryota</taxon>
        <taxon>Metazoa</taxon>
        <taxon>Chordata</taxon>
        <taxon>Craniata</taxon>
        <taxon>Vertebrata</taxon>
        <taxon>Euteleostomi</taxon>
        <taxon>Actinopterygii</taxon>
        <taxon>Neopterygii</taxon>
        <taxon>Teleostei</taxon>
        <taxon>Ostariophysi</taxon>
        <taxon>Siluriformes</taxon>
        <taxon>Bagridae</taxon>
        <taxon>Hemibagrus</taxon>
    </lineage>
</organism>
<dbReference type="Proteomes" id="UP001274896">
    <property type="component" value="Unassembled WGS sequence"/>
</dbReference>
<keyword evidence="4" id="KW-0723">Serine/threonine-protein kinase</keyword>
<keyword evidence="14" id="KW-1185">Reference proteome</keyword>
<evidence type="ECO:0000256" key="1">
    <source>
        <dbReference type="ARBA" id="ARBA00001946"/>
    </source>
</evidence>
<dbReference type="GO" id="GO:0005737">
    <property type="term" value="C:cytoplasm"/>
    <property type="evidence" value="ECO:0007669"/>
    <property type="project" value="TreeGrafter"/>
</dbReference>